<evidence type="ECO:0000313" key="2">
    <source>
        <dbReference type="Proteomes" id="UP000076154"/>
    </source>
</evidence>
<dbReference type="OrthoDB" id="2745898at2759"/>
<protein>
    <recommendedName>
        <fullName evidence="3">F-box domain-containing protein</fullName>
    </recommendedName>
</protein>
<dbReference type="InParanoid" id="A0A369K054"/>
<dbReference type="Proteomes" id="UP000076154">
    <property type="component" value="Unassembled WGS sequence"/>
</dbReference>
<evidence type="ECO:0000313" key="1">
    <source>
        <dbReference type="EMBL" id="RDB27378.1"/>
    </source>
</evidence>
<sequence>MTIPCLPQELIDMIIDDLARVNDTKALARCLLVARRFIYRCRKHLFAEIVIDSPESAENLEWILCDDPGLSAYMVNIHVRQDSWMEVNGVLPTVLTMLTSVRCLAFDTAYGYIMPWTDLPMDTREELFRVFQLPSLTDLIIRNIEDLPYSFGDNFGTLDHLALIDVSLADTPEGRVPP</sequence>
<reference evidence="1" key="1">
    <citation type="submission" date="2018-04" db="EMBL/GenBank/DDBJ databases">
        <title>Whole genome sequencing of Hypsizygus marmoreus.</title>
        <authorList>
            <person name="Choi I.-G."/>
            <person name="Min B."/>
            <person name="Kim J.-G."/>
            <person name="Kim S."/>
            <person name="Oh Y.-L."/>
            <person name="Kong W.-S."/>
            <person name="Park H."/>
            <person name="Jeong J."/>
            <person name="Song E.-S."/>
        </authorList>
    </citation>
    <scope>NUCLEOTIDE SEQUENCE [LARGE SCALE GENOMIC DNA]</scope>
    <source>
        <strain evidence="1">51987-8</strain>
    </source>
</reference>
<accession>A0A369K054</accession>
<proteinExistence type="predicted"/>
<gene>
    <name evidence="1" type="ORF">Hypma_004524</name>
</gene>
<evidence type="ECO:0008006" key="3">
    <source>
        <dbReference type="Google" id="ProtNLM"/>
    </source>
</evidence>
<organism evidence="1 2">
    <name type="scientific">Hypsizygus marmoreus</name>
    <name type="common">White beech mushroom</name>
    <name type="synonym">Agaricus marmoreus</name>
    <dbReference type="NCBI Taxonomy" id="39966"/>
    <lineage>
        <taxon>Eukaryota</taxon>
        <taxon>Fungi</taxon>
        <taxon>Dikarya</taxon>
        <taxon>Basidiomycota</taxon>
        <taxon>Agaricomycotina</taxon>
        <taxon>Agaricomycetes</taxon>
        <taxon>Agaricomycetidae</taxon>
        <taxon>Agaricales</taxon>
        <taxon>Tricholomatineae</taxon>
        <taxon>Lyophyllaceae</taxon>
        <taxon>Hypsizygus</taxon>
    </lineage>
</organism>
<comment type="caution">
    <text evidence="1">The sequence shown here is derived from an EMBL/GenBank/DDBJ whole genome shotgun (WGS) entry which is preliminary data.</text>
</comment>
<dbReference type="AlphaFoldDB" id="A0A369K054"/>
<name>A0A369K054_HYPMA</name>
<keyword evidence="2" id="KW-1185">Reference proteome</keyword>
<dbReference type="EMBL" id="LUEZ02000017">
    <property type="protein sequence ID" value="RDB27378.1"/>
    <property type="molecule type" value="Genomic_DNA"/>
</dbReference>